<dbReference type="RefSeq" id="WP_073308066.1">
    <property type="nucleotide sequence ID" value="NZ_FQWV01000003.1"/>
</dbReference>
<keyword evidence="3" id="KW-1185">Reference proteome</keyword>
<dbReference type="STRING" id="43928.SAMN05443636_1489"/>
<evidence type="ECO:0000256" key="1">
    <source>
        <dbReference type="SAM" id="MobiDB-lite"/>
    </source>
</evidence>
<proteinExistence type="predicted"/>
<organism evidence="2 3">
    <name type="scientific">Halobaculum gomorrense</name>
    <dbReference type="NCBI Taxonomy" id="43928"/>
    <lineage>
        <taxon>Archaea</taxon>
        <taxon>Methanobacteriati</taxon>
        <taxon>Methanobacteriota</taxon>
        <taxon>Stenosarchaea group</taxon>
        <taxon>Halobacteria</taxon>
        <taxon>Halobacteriales</taxon>
        <taxon>Haloferacaceae</taxon>
        <taxon>Halobaculum</taxon>
    </lineage>
</organism>
<dbReference type="AlphaFoldDB" id="A0A1M5P7L1"/>
<name>A0A1M5P7L1_9EURY</name>
<protein>
    <submittedName>
        <fullName evidence="2">Uncharacterized protein</fullName>
    </submittedName>
</protein>
<feature type="region of interest" description="Disordered" evidence="1">
    <location>
        <begin position="1"/>
        <end position="20"/>
    </location>
</feature>
<dbReference type="OrthoDB" id="258716at2157"/>
<gene>
    <name evidence="2" type="ORF">SAMN05443636_1489</name>
</gene>
<dbReference type="Proteomes" id="UP000184357">
    <property type="component" value="Unassembled WGS sequence"/>
</dbReference>
<accession>A0A1M5P7L1</accession>
<evidence type="ECO:0000313" key="2">
    <source>
        <dbReference type="EMBL" id="SHG97780.1"/>
    </source>
</evidence>
<sequence>MAVDITEHPQAPPISELQEFTLVPVGREEIEARRADGASLDEVNLRESRDDVYVELDPDPTERGPHDDIGTALYRLVQLFGTPNVPGYDAGDDLSERDDTTFKYLFRLVNGADEEDRTLPDEWLVTAYDWHTELGVGVAGWDDETDPTTYEGAVELVSMALVTNVVTEPVQCVYKDKWY</sequence>
<reference evidence="2 3" key="1">
    <citation type="submission" date="2016-11" db="EMBL/GenBank/DDBJ databases">
        <authorList>
            <person name="Jaros S."/>
            <person name="Januszkiewicz K."/>
            <person name="Wedrychowicz H."/>
        </authorList>
    </citation>
    <scope>NUCLEOTIDE SEQUENCE [LARGE SCALE GENOMIC DNA]</scope>
    <source>
        <strain evidence="2 3">DSM 9297</strain>
    </source>
</reference>
<dbReference type="EMBL" id="FQWV01000003">
    <property type="protein sequence ID" value="SHG97780.1"/>
    <property type="molecule type" value="Genomic_DNA"/>
</dbReference>
<evidence type="ECO:0000313" key="3">
    <source>
        <dbReference type="Proteomes" id="UP000184357"/>
    </source>
</evidence>